<organism evidence="1">
    <name type="scientific">viral metagenome</name>
    <dbReference type="NCBI Taxonomy" id="1070528"/>
    <lineage>
        <taxon>unclassified sequences</taxon>
        <taxon>metagenomes</taxon>
        <taxon>organismal metagenomes</taxon>
    </lineage>
</organism>
<evidence type="ECO:0000313" key="1">
    <source>
        <dbReference type="EMBL" id="QHS79104.1"/>
    </source>
</evidence>
<protein>
    <recommendedName>
        <fullName evidence="2">Polysaccharide biosynthesis enzyme WcbI domain-containing protein</fullName>
    </recommendedName>
</protein>
<proteinExistence type="predicted"/>
<dbReference type="AlphaFoldDB" id="A0A6C0AH31"/>
<dbReference type="EMBL" id="MN740626">
    <property type="protein sequence ID" value="QHS79104.1"/>
    <property type="molecule type" value="Genomic_DNA"/>
</dbReference>
<sequence>MLLIGSCRLIPLAYYFHGLGQTVYRLDISKEWPDMTDILKQVDLIVCEPSLRVDFFFESNPMPDTKVYVVPNLELRMYVHDLLHVFHVKFEYISLYQAFQESRRKLSQELQDGYEALDAYIDEHLQTTKLFSSYNHPMPVLTILLFQRLAERMHLEIPEAWLEQCRTMQFLQGHDTPLFEVDRDLYQLAFIQETEPRERLAIP</sequence>
<name>A0A6C0AH31_9ZZZZ</name>
<accession>A0A6C0AH31</accession>
<reference evidence="1" key="1">
    <citation type="journal article" date="2020" name="Nature">
        <title>Giant virus diversity and host interactions through global metagenomics.</title>
        <authorList>
            <person name="Schulz F."/>
            <person name="Roux S."/>
            <person name="Paez-Espino D."/>
            <person name="Jungbluth S."/>
            <person name="Walsh D.A."/>
            <person name="Denef V.J."/>
            <person name="McMahon K.D."/>
            <person name="Konstantinidis K.T."/>
            <person name="Eloe-Fadrosh E.A."/>
            <person name="Kyrpides N.C."/>
            <person name="Woyke T."/>
        </authorList>
    </citation>
    <scope>NUCLEOTIDE SEQUENCE</scope>
    <source>
        <strain evidence="1">GVMAG-S-1035118-87</strain>
    </source>
</reference>
<evidence type="ECO:0008006" key="2">
    <source>
        <dbReference type="Google" id="ProtNLM"/>
    </source>
</evidence>